<protein>
    <submittedName>
        <fullName evidence="1">Uncharacterized protein</fullName>
    </submittedName>
</protein>
<keyword evidence="2" id="KW-1185">Reference proteome</keyword>
<gene>
    <name evidence="1" type="ORF">JCM14722_01530</name>
</gene>
<proteinExistence type="predicted"/>
<evidence type="ECO:0000313" key="2">
    <source>
        <dbReference type="Proteomes" id="UP001061361"/>
    </source>
</evidence>
<evidence type="ECO:0000313" key="1">
    <source>
        <dbReference type="EMBL" id="BDQ32611.1"/>
    </source>
</evidence>
<reference evidence="1" key="1">
    <citation type="submission" date="2022-08" db="EMBL/GenBank/DDBJ databases">
        <title>Genome Sequence of the sulphate-reducing bacterium, Pseudodesulfovibrio portus JCM14722.</title>
        <authorList>
            <person name="Kondo R."/>
            <person name="Kataoka T."/>
        </authorList>
    </citation>
    <scope>NUCLEOTIDE SEQUENCE</scope>
    <source>
        <strain evidence="1">JCM 14722</strain>
    </source>
</reference>
<organism evidence="1 2">
    <name type="scientific">Pseudodesulfovibrio portus</name>
    <dbReference type="NCBI Taxonomy" id="231439"/>
    <lineage>
        <taxon>Bacteria</taxon>
        <taxon>Pseudomonadati</taxon>
        <taxon>Thermodesulfobacteriota</taxon>
        <taxon>Desulfovibrionia</taxon>
        <taxon>Desulfovibrionales</taxon>
        <taxon>Desulfovibrionaceae</taxon>
    </lineage>
</organism>
<name>A0ABN6RP68_9BACT</name>
<dbReference type="EMBL" id="AP026708">
    <property type="protein sequence ID" value="BDQ32611.1"/>
    <property type="molecule type" value="Genomic_DNA"/>
</dbReference>
<accession>A0ABN6RP68</accession>
<sequence>MTVRGIAWTDSGVLMVEEETVFPALPSEECGGMRTLSEVYGLYVVDSRLMRRGYPLNGGVKDSILLDLGTKHWANPVALLPAGTHDLHRATPGLNVCRQADKTQRKLFGKERTVLAIRCSRNIPSKYASDIGLIGQGNMELVHIEVGGKKVGTY</sequence>
<dbReference type="Proteomes" id="UP001061361">
    <property type="component" value="Chromosome"/>
</dbReference>